<proteinExistence type="predicted"/>
<keyword evidence="1" id="KW-1133">Transmembrane helix</keyword>
<evidence type="ECO:0000256" key="1">
    <source>
        <dbReference type="SAM" id="Phobius"/>
    </source>
</evidence>
<name>A0A9Q1IKU6_SYNKA</name>
<keyword evidence="3" id="KW-1185">Reference proteome</keyword>
<reference evidence="2" key="1">
    <citation type="journal article" date="2023" name="Science">
        <title>Genome structures resolve the early diversification of teleost fishes.</title>
        <authorList>
            <person name="Parey E."/>
            <person name="Louis A."/>
            <person name="Montfort J."/>
            <person name="Bouchez O."/>
            <person name="Roques C."/>
            <person name="Iampietro C."/>
            <person name="Lluch J."/>
            <person name="Castinel A."/>
            <person name="Donnadieu C."/>
            <person name="Desvignes T."/>
            <person name="Floi Bucao C."/>
            <person name="Jouanno E."/>
            <person name="Wen M."/>
            <person name="Mejri S."/>
            <person name="Dirks R."/>
            <person name="Jansen H."/>
            <person name="Henkel C."/>
            <person name="Chen W.J."/>
            <person name="Zahm M."/>
            <person name="Cabau C."/>
            <person name="Klopp C."/>
            <person name="Thompson A.W."/>
            <person name="Robinson-Rechavi M."/>
            <person name="Braasch I."/>
            <person name="Lecointre G."/>
            <person name="Bobe J."/>
            <person name="Postlethwait J.H."/>
            <person name="Berthelot C."/>
            <person name="Roest Crollius H."/>
            <person name="Guiguen Y."/>
        </authorList>
    </citation>
    <scope>NUCLEOTIDE SEQUENCE</scope>
    <source>
        <strain evidence="2">WJC10195</strain>
    </source>
</reference>
<organism evidence="2 3">
    <name type="scientific">Synaphobranchus kaupii</name>
    <name type="common">Kaup's arrowtooth eel</name>
    <dbReference type="NCBI Taxonomy" id="118154"/>
    <lineage>
        <taxon>Eukaryota</taxon>
        <taxon>Metazoa</taxon>
        <taxon>Chordata</taxon>
        <taxon>Craniata</taxon>
        <taxon>Vertebrata</taxon>
        <taxon>Euteleostomi</taxon>
        <taxon>Actinopterygii</taxon>
        <taxon>Neopterygii</taxon>
        <taxon>Teleostei</taxon>
        <taxon>Anguilliformes</taxon>
        <taxon>Synaphobranchidae</taxon>
        <taxon>Synaphobranchus</taxon>
    </lineage>
</organism>
<gene>
    <name evidence="2" type="ORF">SKAU_G00316650</name>
</gene>
<feature type="transmembrane region" description="Helical" evidence="1">
    <location>
        <begin position="22"/>
        <end position="41"/>
    </location>
</feature>
<dbReference type="Proteomes" id="UP001152622">
    <property type="component" value="Chromosome 13"/>
</dbReference>
<comment type="caution">
    <text evidence="2">The sequence shown here is derived from an EMBL/GenBank/DDBJ whole genome shotgun (WGS) entry which is preliminary data.</text>
</comment>
<accession>A0A9Q1IKU6</accession>
<keyword evidence="1" id="KW-0812">Transmembrane</keyword>
<evidence type="ECO:0000313" key="3">
    <source>
        <dbReference type="Proteomes" id="UP001152622"/>
    </source>
</evidence>
<protein>
    <submittedName>
        <fullName evidence="2">Uncharacterized protein</fullName>
    </submittedName>
</protein>
<dbReference type="AlphaFoldDB" id="A0A9Q1IKU6"/>
<evidence type="ECO:0000313" key="2">
    <source>
        <dbReference type="EMBL" id="KAJ8344336.1"/>
    </source>
</evidence>
<sequence length="107" mass="11470">MHQTENRGNHPAIFSLSSKTTLVPSSCVLVVCAAAVGRVCLSIERSRRALCVERRSPRRSAHAGFSCVAQTCEGVASSRLPPCLSRRASSLPELSLHPPDFTQISAP</sequence>
<keyword evidence="1" id="KW-0472">Membrane</keyword>
<dbReference type="EMBL" id="JAINUF010000013">
    <property type="protein sequence ID" value="KAJ8344336.1"/>
    <property type="molecule type" value="Genomic_DNA"/>
</dbReference>